<sequence length="103" mass="11691">MTSYEITDGPKMLRETLCVAQTRIGNSDLDQDRKREHLDRLQRLIDECDRHRPVGSDGKHGDRHTPTCGCEDMPNQPHYRTPVCDQTCNLIRDTAPKLSGGES</sequence>
<dbReference type="EMBL" id="BOQP01000052">
    <property type="protein sequence ID" value="GIM82635.1"/>
    <property type="molecule type" value="Genomic_DNA"/>
</dbReference>
<proteinExistence type="predicted"/>
<reference evidence="1" key="1">
    <citation type="submission" date="2021-03" db="EMBL/GenBank/DDBJ databases">
        <title>Whole genome shotgun sequence of Actinoplanes consettensis NBRC 14913.</title>
        <authorList>
            <person name="Komaki H."/>
            <person name="Tamura T."/>
        </authorList>
    </citation>
    <scope>NUCLEOTIDE SEQUENCE</scope>
    <source>
        <strain evidence="1">NBRC 14913</strain>
    </source>
</reference>
<comment type="caution">
    <text evidence="1">The sequence shown here is derived from an EMBL/GenBank/DDBJ whole genome shotgun (WGS) entry which is preliminary data.</text>
</comment>
<evidence type="ECO:0000313" key="1">
    <source>
        <dbReference type="EMBL" id="GIM82635.1"/>
    </source>
</evidence>
<organism evidence="1 2">
    <name type="scientific">Winogradskya consettensis</name>
    <dbReference type="NCBI Taxonomy" id="113560"/>
    <lineage>
        <taxon>Bacteria</taxon>
        <taxon>Bacillati</taxon>
        <taxon>Actinomycetota</taxon>
        <taxon>Actinomycetes</taxon>
        <taxon>Micromonosporales</taxon>
        <taxon>Micromonosporaceae</taxon>
        <taxon>Winogradskya</taxon>
    </lineage>
</organism>
<name>A0A919T1U0_9ACTN</name>
<gene>
    <name evidence="1" type="ORF">Aco04nite_82500</name>
</gene>
<keyword evidence="2" id="KW-1185">Reference proteome</keyword>
<dbReference type="Proteomes" id="UP000680865">
    <property type="component" value="Unassembled WGS sequence"/>
</dbReference>
<accession>A0A919T1U0</accession>
<dbReference type="AlphaFoldDB" id="A0A919T1U0"/>
<dbReference type="RefSeq" id="WP_213002619.1">
    <property type="nucleotide sequence ID" value="NZ_BAAATW010000006.1"/>
</dbReference>
<evidence type="ECO:0000313" key="2">
    <source>
        <dbReference type="Proteomes" id="UP000680865"/>
    </source>
</evidence>
<protein>
    <submittedName>
        <fullName evidence="1">Uncharacterized protein</fullName>
    </submittedName>
</protein>